<dbReference type="NCBIfam" id="NF033683">
    <property type="entry name" value="di_4Fe-4S_YfhL"/>
    <property type="match status" value="1"/>
</dbReference>
<keyword evidence="4" id="KW-0479">Metal-binding</keyword>
<reference evidence="9 10" key="1">
    <citation type="submission" date="2018-11" db="EMBL/GenBank/DDBJ databases">
        <title>Paraburkholderia sp. DHOA04, isolated from soil.</title>
        <authorList>
            <person name="Gao Z.-H."/>
            <person name="Qiu L.-H."/>
            <person name="Fu J.-C."/>
        </authorList>
    </citation>
    <scope>NUCLEOTIDE SEQUENCE [LARGE SCALE GENOMIC DNA]</scope>
    <source>
        <strain evidence="9 10">DHOA04</strain>
    </source>
</reference>
<evidence type="ECO:0000256" key="4">
    <source>
        <dbReference type="ARBA" id="ARBA00022723"/>
    </source>
</evidence>
<dbReference type="PROSITE" id="PS00198">
    <property type="entry name" value="4FE4S_FER_1"/>
    <property type="match status" value="1"/>
</dbReference>
<evidence type="ECO:0000256" key="5">
    <source>
        <dbReference type="ARBA" id="ARBA00022982"/>
    </source>
</evidence>
<evidence type="ECO:0000256" key="2">
    <source>
        <dbReference type="ARBA" id="ARBA00022448"/>
    </source>
</evidence>
<keyword evidence="6" id="KW-0408">Iron</keyword>
<comment type="caution">
    <text evidence="9">The sequence shown here is derived from an EMBL/GenBank/DDBJ whole genome shotgun (WGS) entry which is preliminary data.</text>
</comment>
<dbReference type="SUPFAM" id="SSF54862">
    <property type="entry name" value="4Fe-4S ferredoxins"/>
    <property type="match status" value="1"/>
</dbReference>
<keyword evidence="5" id="KW-0249">Electron transport</keyword>
<feature type="domain" description="4Fe-4S ferredoxin-type" evidence="8">
    <location>
        <begin position="1"/>
        <end position="29"/>
    </location>
</feature>
<evidence type="ECO:0000313" key="10">
    <source>
        <dbReference type="Proteomes" id="UP000272778"/>
    </source>
</evidence>
<keyword evidence="10" id="KW-1185">Reference proteome</keyword>
<protein>
    <submittedName>
        <fullName evidence="9">YfhL family 4Fe-4S dicluster ferredoxin</fullName>
    </submittedName>
</protein>
<dbReference type="Proteomes" id="UP000272778">
    <property type="component" value="Unassembled WGS sequence"/>
</dbReference>
<dbReference type="OrthoDB" id="9803397at2"/>
<keyword evidence="3" id="KW-0004">4Fe-4S</keyword>
<dbReference type="InterPro" id="IPR047927">
    <property type="entry name" value="YfhL-like"/>
</dbReference>
<dbReference type="GO" id="GO:0051539">
    <property type="term" value="F:4 iron, 4 sulfur cluster binding"/>
    <property type="evidence" value="ECO:0007669"/>
    <property type="project" value="UniProtKB-KW"/>
</dbReference>
<name>A0A3N6MMZ0_9BURK</name>
<evidence type="ECO:0000259" key="8">
    <source>
        <dbReference type="PROSITE" id="PS51379"/>
    </source>
</evidence>
<comment type="cofactor">
    <cofactor evidence="1">
        <name>[4Fe-4S] cluster</name>
        <dbReference type="ChEBI" id="CHEBI:49883"/>
    </cofactor>
</comment>
<evidence type="ECO:0000313" key="9">
    <source>
        <dbReference type="EMBL" id="RQH04888.1"/>
    </source>
</evidence>
<dbReference type="InterPro" id="IPR017900">
    <property type="entry name" value="4Fe4S_Fe_S_CS"/>
</dbReference>
<dbReference type="Gene3D" id="3.30.70.20">
    <property type="match status" value="1"/>
</dbReference>
<accession>A0A3N6MMZ0</accession>
<dbReference type="RefSeq" id="WP_124152024.1">
    <property type="nucleotide sequence ID" value="NZ_RQIS01000011.1"/>
</dbReference>
<keyword evidence="2" id="KW-0813">Transport</keyword>
<dbReference type="InterPro" id="IPR017896">
    <property type="entry name" value="4Fe4S_Fe-S-bd"/>
</dbReference>
<dbReference type="GO" id="GO:0046872">
    <property type="term" value="F:metal ion binding"/>
    <property type="evidence" value="ECO:0007669"/>
    <property type="project" value="UniProtKB-KW"/>
</dbReference>
<evidence type="ECO:0000256" key="1">
    <source>
        <dbReference type="ARBA" id="ARBA00001966"/>
    </source>
</evidence>
<evidence type="ECO:0000256" key="3">
    <source>
        <dbReference type="ARBA" id="ARBA00022485"/>
    </source>
</evidence>
<keyword evidence="7" id="KW-0411">Iron-sulfur</keyword>
<evidence type="ECO:0000256" key="7">
    <source>
        <dbReference type="ARBA" id="ARBA00023014"/>
    </source>
</evidence>
<dbReference type="PROSITE" id="PS51379">
    <property type="entry name" value="4FE4S_FER_2"/>
    <property type="match status" value="1"/>
</dbReference>
<dbReference type="FunFam" id="3.30.70.20:FF:000045">
    <property type="entry name" value="Ferredoxin, 4Fe-4S"/>
    <property type="match status" value="1"/>
</dbReference>
<dbReference type="EMBL" id="RQIS01000011">
    <property type="protein sequence ID" value="RQH04888.1"/>
    <property type="molecule type" value="Genomic_DNA"/>
</dbReference>
<dbReference type="AlphaFoldDB" id="A0A3N6MMZ0"/>
<proteinExistence type="predicted"/>
<gene>
    <name evidence="9" type="ORF">D1Y85_15820</name>
</gene>
<sequence length="70" mass="7461">MALMIQTNCSACDACLSECPNQAITKGKPYVIDPAKCSECVGFFDEPQCVEMCPIRGCIVPDPAHPRAAA</sequence>
<evidence type="ECO:0000256" key="6">
    <source>
        <dbReference type="ARBA" id="ARBA00023004"/>
    </source>
</evidence>
<organism evidence="9 10">
    <name type="scientific">Paraburkholderia dinghuensis</name>
    <dbReference type="NCBI Taxonomy" id="2305225"/>
    <lineage>
        <taxon>Bacteria</taxon>
        <taxon>Pseudomonadati</taxon>
        <taxon>Pseudomonadota</taxon>
        <taxon>Betaproteobacteria</taxon>
        <taxon>Burkholderiales</taxon>
        <taxon>Burkholderiaceae</taxon>
        <taxon>Paraburkholderia</taxon>
    </lineage>
</organism>